<sequence>MEATHYLQREIFHPPLNSNITNTSSFIYHDFAPEPGGDEINLQQHLCPRGRELSKFRHETFQDCQRHHFRYLNIRYQRRAITEIFSQAQYPTRVSILTTDFQLLVEMSFLLISGSLAVPGCAAAQEYPRPPDEFQREYLYLGPSSVRTLLGIVRRFLNGGFAWDSWPGVDCHAGQGSLDPSSIYWHRQYKLLNYKALCLRFIILCRNHSSCENASSTSPPSIIKPPVPGRRPRTSQPPNNAEVLVPPLIAGAVVAAFATALAEGLDNQLLAHYYLPEEKFRVNVDRVLDRLLSEFTLMLWDELWTFYCDSNPHSTDQIKKLFDGPVCQLILILNGPETPRCILDRIGPGISRRPSTWSEMARGIDLPIALQLLCSYWDREYPARSPRGSPNEIAASLHTYVTTGDSAKHLITKIRETLISPHHVQMHMMESALWHILFTPSRPPVDGFHVVQFKFECQLPGILHDVGDPQSFKIGSLTAMTGTANDCVYTTVSEYATRQWLKCGELLLGCIQEAVQAALMSSRDGNAFNGMSIWDGTDNPFLCPGLRLLHVEVEDGYLRLTVSAWMHTMIEILQQMAWTCSVLSASPLPGSPSESAVQVADWQYMEESIFVECITTTSPPSALSFSFPLITHQHLQTKSTSLTIFCFHAKAEPASNQIYSINSPQNPIIMTEELSKVDSAVQGLSSSPPKEEKKTRRQSSAAAPGVYNVNDLEAEGIDLELPIETQKTGWKINKSSSTVEDPAILKLHLTKPPVKRITLHFPLGVEVQARNLKGVTIKDALDAIHKQYKKRADDELEKPYLAGFEWDKEESWTRLIVHLQTQATSTTLDGPSGGKKKKNKKNEE</sequence>
<reference evidence="3 4" key="1">
    <citation type="submission" date="2016-06" db="EMBL/GenBank/DDBJ databases">
        <title>Living apart together: crosstalk between the core and supernumerary genomes in a fungal plant pathogen.</title>
        <authorList>
            <person name="Vanheule A."/>
            <person name="Audenaert K."/>
            <person name="Warris S."/>
            <person name="Van De Geest H."/>
            <person name="Schijlen E."/>
            <person name="Hofte M."/>
            <person name="De Saeger S."/>
            <person name="Haesaert G."/>
            <person name="Waalwijk C."/>
            <person name="Van Der Lee T."/>
        </authorList>
    </citation>
    <scope>NUCLEOTIDE SEQUENCE [LARGE SCALE GENOMIC DNA]</scope>
    <source>
        <strain evidence="3 4">2516</strain>
    </source>
</reference>
<name>A0A1B8ASF3_FUSPO</name>
<evidence type="ECO:0000256" key="1">
    <source>
        <dbReference type="SAM" id="MobiDB-lite"/>
    </source>
</evidence>
<feature type="domain" description="DUF6699" evidence="2">
    <location>
        <begin position="737"/>
        <end position="796"/>
    </location>
</feature>
<dbReference type="Pfam" id="PF20415">
    <property type="entry name" value="DUF6699"/>
    <property type="match status" value="1"/>
</dbReference>
<accession>A0A1B8ASF3</accession>
<evidence type="ECO:0000313" key="3">
    <source>
        <dbReference type="EMBL" id="OBS23465.1"/>
    </source>
</evidence>
<dbReference type="AlphaFoldDB" id="A0A1B8ASF3"/>
<dbReference type="Proteomes" id="UP000091967">
    <property type="component" value="Unassembled WGS sequence"/>
</dbReference>
<protein>
    <recommendedName>
        <fullName evidence="2">DUF6699 domain-containing protein</fullName>
    </recommendedName>
</protein>
<feature type="region of interest" description="Disordered" evidence="1">
    <location>
        <begin position="211"/>
        <end position="238"/>
    </location>
</feature>
<dbReference type="InterPro" id="IPR046522">
    <property type="entry name" value="DUF6699"/>
</dbReference>
<feature type="region of interest" description="Disordered" evidence="1">
    <location>
        <begin position="823"/>
        <end position="844"/>
    </location>
</feature>
<dbReference type="EMBL" id="LYXU01000002">
    <property type="protein sequence ID" value="OBS23465.1"/>
    <property type="molecule type" value="Genomic_DNA"/>
</dbReference>
<feature type="compositionally biased region" description="Basic residues" evidence="1">
    <location>
        <begin position="834"/>
        <end position="844"/>
    </location>
</feature>
<evidence type="ECO:0000313" key="4">
    <source>
        <dbReference type="Proteomes" id="UP000091967"/>
    </source>
</evidence>
<proteinExistence type="predicted"/>
<gene>
    <name evidence="3" type="ORF">FPOA_04014</name>
</gene>
<organism evidence="3 4">
    <name type="scientific">Fusarium poae</name>
    <dbReference type="NCBI Taxonomy" id="36050"/>
    <lineage>
        <taxon>Eukaryota</taxon>
        <taxon>Fungi</taxon>
        <taxon>Dikarya</taxon>
        <taxon>Ascomycota</taxon>
        <taxon>Pezizomycotina</taxon>
        <taxon>Sordariomycetes</taxon>
        <taxon>Hypocreomycetidae</taxon>
        <taxon>Hypocreales</taxon>
        <taxon>Nectriaceae</taxon>
        <taxon>Fusarium</taxon>
    </lineage>
</organism>
<comment type="caution">
    <text evidence="3">The sequence shown here is derived from an EMBL/GenBank/DDBJ whole genome shotgun (WGS) entry which is preliminary data.</text>
</comment>
<keyword evidence="4" id="KW-1185">Reference proteome</keyword>
<evidence type="ECO:0000259" key="2">
    <source>
        <dbReference type="Pfam" id="PF20415"/>
    </source>
</evidence>
<feature type="region of interest" description="Disordered" evidence="1">
    <location>
        <begin position="679"/>
        <end position="702"/>
    </location>
</feature>